<reference evidence="1" key="1">
    <citation type="submission" date="2021-11" db="EMBL/GenBank/DDBJ databases">
        <authorList>
            <person name="Islam A."/>
            <person name="Islam S."/>
            <person name="Flora M.S."/>
            <person name="Rahman M."/>
            <person name="Ziaur R.M."/>
            <person name="Epstein J.H."/>
            <person name="Hassan M."/>
            <person name="Klassen M."/>
            <person name="Woodard K."/>
            <person name="Webb A."/>
            <person name="Webby R.J."/>
            <person name="El Zowalaty M.E."/>
        </authorList>
    </citation>
    <scope>NUCLEOTIDE SEQUENCE</scope>
    <source>
        <strain evidence="1">Pbs3</strain>
    </source>
</reference>
<evidence type="ECO:0000313" key="1">
    <source>
        <dbReference type="EMBL" id="CAH0479325.1"/>
    </source>
</evidence>
<dbReference type="EMBL" id="CAKKTJ010000298">
    <property type="protein sequence ID" value="CAH0479325.1"/>
    <property type="molecule type" value="Genomic_DNA"/>
</dbReference>
<gene>
    <name evidence="1" type="ORF">PBS003_LOCUS5973</name>
</gene>
<dbReference type="Proteomes" id="UP001160483">
    <property type="component" value="Unassembled WGS sequence"/>
</dbReference>
<sequence>MSKDLLPMHRIDNQPTTRTLRRLSHGLVMDLKQAVQLEKQELKKMGLSIEVDITQLKVASAEKDKQSKDYTTLPHWLYRPQRLATTGKYSGCPPCSPPVPIPQNHEAQRRYSATGDLGEPVTHGIDPDELQTMSTSHCHAKNIDELWDYNMLTESRESFEASCDQVKQRSRNNKEAVDGTAREMTLLKYGSDSSMASTVKSVNENDEDLDEMVGPEEDEQMLHYGDVFVMEDL</sequence>
<organism evidence="1 2">
    <name type="scientific">Peronospora belbahrii</name>
    <dbReference type="NCBI Taxonomy" id="622444"/>
    <lineage>
        <taxon>Eukaryota</taxon>
        <taxon>Sar</taxon>
        <taxon>Stramenopiles</taxon>
        <taxon>Oomycota</taxon>
        <taxon>Peronosporomycetes</taxon>
        <taxon>Peronosporales</taxon>
        <taxon>Peronosporaceae</taxon>
        <taxon>Peronospora</taxon>
    </lineage>
</organism>
<accession>A0AAU9L3L4</accession>
<dbReference type="AlphaFoldDB" id="A0AAU9L3L4"/>
<comment type="caution">
    <text evidence="1">The sequence shown here is derived from an EMBL/GenBank/DDBJ whole genome shotgun (WGS) entry which is preliminary data.</text>
</comment>
<protein>
    <submittedName>
        <fullName evidence="1">Uncharacterized protein</fullName>
    </submittedName>
</protein>
<proteinExistence type="predicted"/>
<evidence type="ECO:0000313" key="2">
    <source>
        <dbReference type="Proteomes" id="UP001160483"/>
    </source>
</evidence>
<name>A0AAU9L3L4_9STRA</name>